<evidence type="ECO:0000256" key="2">
    <source>
        <dbReference type="ARBA" id="ARBA00022692"/>
    </source>
</evidence>
<protein>
    <submittedName>
        <fullName evidence="8">G-protein coupled receptors family 1 profile domain-containing protein</fullName>
    </submittedName>
</protein>
<evidence type="ECO:0000256" key="1">
    <source>
        <dbReference type="ARBA" id="ARBA00004370"/>
    </source>
</evidence>
<evidence type="ECO:0000256" key="3">
    <source>
        <dbReference type="ARBA" id="ARBA00022989"/>
    </source>
</evidence>
<evidence type="ECO:0000313" key="7">
    <source>
        <dbReference type="Proteomes" id="UP000887565"/>
    </source>
</evidence>
<organism evidence="7 8">
    <name type="scientific">Romanomermis culicivorax</name>
    <name type="common">Nematode worm</name>
    <dbReference type="NCBI Taxonomy" id="13658"/>
    <lineage>
        <taxon>Eukaryota</taxon>
        <taxon>Metazoa</taxon>
        <taxon>Ecdysozoa</taxon>
        <taxon>Nematoda</taxon>
        <taxon>Enoplea</taxon>
        <taxon>Dorylaimia</taxon>
        <taxon>Mermithida</taxon>
        <taxon>Mermithoidea</taxon>
        <taxon>Mermithidae</taxon>
        <taxon>Romanomermis</taxon>
    </lineage>
</organism>
<feature type="transmembrane region" description="Helical" evidence="5">
    <location>
        <begin position="81"/>
        <end position="104"/>
    </location>
</feature>
<dbReference type="SUPFAM" id="SSF81321">
    <property type="entry name" value="Family A G protein-coupled receptor-like"/>
    <property type="match status" value="1"/>
</dbReference>
<feature type="transmembrane region" description="Helical" evidence="5">
    <location>
        <begin position="43"/>
        <end position="69"/>
    </location>
</feature>
<accession>A0A915HJ53</accession>
<dbReference type="SMART" id="SM01381">
    <property type="entry name" value="7TM_GPCR_Srsx"/>
    <property type="match status" value="1"/>
</dbReference>
<dbReference type="WBParaSite" id="nRc.2.0.1.t01464-RA">
    <property type="protein sequence ID" value="nRc.2.0.1.t01464-RA"/>
    <property type="gene ID" value="nRc.2.0.1.g01464"/>
</dbReference>
<dbReference type="Gene3D" id="1.20.1070.10">
    <property type="entry name" value="Rhodopsin 7-helix transmembrane proteins"/>
    <property type="match status" value="1"/>
</dbReference>
<feature type="domain" description="G-protein coupled receptors family 1 profile" evidence="6">
    <location>
        <begin position="1"/>
        <end position="292"/>
    </location>
</feature>
<comment type="subcellular location">
    <subcellularLocation>
        <location evidence="1">Membrane</location>
    </subcellularLocation>
</comment>
<keyword evidence="7" id="KW-1185">Reference proteome</keyword>
<dbReference type="PROSITE" id="PS50262">
    <property type="entry name" value="G_PROTEIN_RECEP_F1_2"/>
    <property type="match status" value="1"/>
</dbReference>
<sequence>MNQTFGHVIGHLAVNHLIFNISSIGRGVLVQFKSVRMANVHCFYWMTPALLTYTTGNSLILSMGIDRFLSFSYPQKKFPGAYAYVMVSAAWILGILNLVVAYFYTDYSLVPSCSIGMSEIRSCMTGPLFDSATPDPDHKRMALQQHGKSKFNLSASAWLKKDDFDLYSSISYGTALNGLAKSLWNRTNWVIFGLVTAVYPLTYVQVWRHSRLSSIHAASIDELRRQNVIRRNVRLLNTFILIVAVYVSSGLFTQLVVFLVNTLSQDEATIFYIESYSGILANFTSVCDFYVYYSRSDEYRKEFDKILVKFWPCCFSANSITSMNNTTGSHRSDPRRIDEK</sequence>
<feature type="transmembrane region" description="Helical" evidence="5">
    <location>
        <begin position="270"/>
        <end position="293"/>
    </location>
</feature>
<dbReference type="InterPro" id="IPR047130">
    <property type="entry name" value="7TM_GPCR_Srsx_nematod"/>
</dbReference>
<reference evidence="8" key="1">
    <citation type="submission" date="2022-11" db="UniProtKB">
        <authorList>
            <consortium name="WormBaseParasite"/>
        </authorList>
    </citation>
    <scope>IDENTIFICATION</scope>
</reference>
<feature type="transmembrane region" description="Helical" evidence="5">
    <location>
        <begin position="235"/>
        <end position="258"/>
    </location>
</feature>
<evidence type="ECO:0000259" key="6">
    <source>
        <dbReference type="PROSITE" id="PS50262"/>
    </source>
</evidence>
<name>A0A915HJ53_ROMCU</name>
<proteinExistence type="predicted"/>
<dbReference type="Proteomes" id="UP000887565">
    <property type="component" value="Unplaced"/>
</dbReference>
<dbReference type="PANTHER" id="PTHR23360:SF16">
    <property type="entry name" value="G-PROTEIN COUPLED RECEPTORS FAMILY 1 PROFILE DOMAIN-CONTAINING PROTEIN"/>
    <property type="match status" value="1"/>
</dbReference>
<dbReference type="InterPro" id="IPR017452">
    <property type="entry name" value="GPCR_Rhodpsn_7TM"/>
</dbReference>
<keyword evidence="3 5" id="KW-1133">Transmembrane helix</keyword>
<evidence type="ECO:0000256" key="4">
    <source>
        <dbReference type="ARBA" id="ARBA00023136"/>
    </source>
</evidence>
<dbReference type="InterPro" id="IPR000276">
    <property type="entry name" value="GPCR_Rhodpsn"/>
</dbReference>
<keyword evidence="2 5" id="KW-0812">Transmembrane</keyword>
<dbReference type="PANTHER" id="PTHR23360">
    <property type="entry name" value="G-PROTEIN COUPLED RECEPTORS FAMILY 1 PROFILE DOMAIN-CONTAINING PROTEIN-RELATED"/>
    <property type="match status" value="1"/>
</dbReference>
<dbReference type="InterPro" id="IPR019424">
    <property type="entry name" value="7TM_GPCR_Srsx"/>
</dbReference>
<dbReference type="Pfam" id="PF10320">
    <property type="entry name" value="7TM_GPCR_Srsx"/>
    <property type="match status" value="2"/>
</dbReference>
<evidence type="ECO:0000313" key="8">
    <source>
        <dbReference type="WBParaSite" id="nRc.2.0.1.t01464-RA"/>
    </source>
</evidence>
<dbReference type="GO" id="GO:0016020">
    <property type="term" value="C:membrane"/>
    <property type="evidence" value="ECO:0007669"/>
    <property type="project" value="UniProtKB-SubCell"/>
</dbReference>
<evidence type="ECO:0000256" key="5">
    <source>
        <dbReference type="SAM" id="Phobius"/>
    </source>
</evidence>
<dbReference type="GO" id="GO:0004930">
    <property type="term" value="F:G protein-coupled receptor activity"/>
    <property type="evidence" value="ECO:0007669"/>
    <property type="project" value="InterPro"/>
</dbReference>
<dbReference type="AlphaFoldDB" id="A0A915HJ53"/>
<keyword evidence="4 5" id="KW-0472">Membrane</keyword>